<dbReference type="EMBL" id="CP049888">
    <property type="protein sequence ID" value="QIL51175.1"/>
    <property type="molecule type" value="Genomic_DNA"/>
</dbReference>
<dbReference type="SUPFAM" id="SSF46785">
    <property type="entry name" value="Winged helix' DNA-binding domain"/>
    <property type="match status" value="1"/>
</dbReference>
<dbReference type="Proteomes" id="UP000500741">
    <property type="component" value="Chromosome"/>
</dbReference>
<dbReference type="InterPro" id="IPR036388">
    <property type="entry name" value="WH-like_DNA-bd_sf"/>
</dbReference>
<evidence type="ECO:0000256" key="3">
    <source>
        <dbReference type="ARBA" id="ARBA00023163"/>
    </source>
</evidence>
<organism evidence="5 6">
    <name type="scientific">Weissella coleopterorum</name>
    <dbReference type="NCBI Taxonomy" id="2714949"/>
    <lineage>
        <taxon>Bacteria</taxon>
        <taxon>Bacillati</taxon>
        <taxon>Bacillota</taxon>
        <taxon>Bacilli</taxon>
        <taxon>Lactobacillales</taxon>
        <taxon>Lactobacillaceae</taxon>
        <taxon>Weissella</taxon>
    </lineage>
</organism>
<dbReference type="GO" id="GO:0003677">
    <property type="term" value="F:DNA binding"/>
    <property type="evidence" value="ECO:0007669"/>
    <property type="project" value="UniProtKB-KW"/>
</dbReference>
<dbReference type="KEGG" id="wco:G7084_07660"/>
<dbReference type="Pfam" id="PF00392">
    <property type="entry name" value="GntR"/>
    <property type="match status" value="1"/>
</dbReference>
<keyword evidence="1" id="KW-0805">Transcription regulation</keyword>
<dbReference type="Pfam" id="PF07729">
    <property type="entry name" value="FCD"/>
    <property type="match status" value="1"/>
</dbReference>
<gene>
    <name evidence="5" type="ORF">G7084_07660</name>
</gene>
<evidence type="ECO:0000256" key="1">
    <source>
        <dbReference type="ARBA" id="ARBA00023015"/>
    </source>
</evidence>
<keyword evidence="2" id="KW-0238">DNA-binding</keyword>
<protein>
    <submittedName>
        <fullName evidence="5">GntR family transcriptional regulator</fullName>
    </submittedName>
</protein>
<dbReference type="InterPro" id="IPR011711">
    <property type="entry name" value="GntR_C"/>
</dbReference>
<keyword evidence="3" id="KW-0804">Transcription</keyword>
<feature type="domain" description="HTH gntR-type" evidence="4">
    <location>
        <begin position="5"/>
        <end position="72"/>
    </location>
</feature>
<dbReference type="InterPro" id="IPR008920">
    <property type="entry name" value="TF_FadR/GntR_C"/>
</dbReference>
<evidence type="ECO:0000259" key="4">
    <source>
        <dbReference type="PROSITE" id="PS50949"/>
    </source>
</evidence>
<dbReference type="SMART" id="SM00895">
    <property type="entry name" value="FCD"/>
    <property type="match status" value="1"/>
</dbReference>
<dbReference type="PANTHER" id="PTHR43537:SF6">
    <property type="entry name" value="HTH-TYPE TRANSCRIPTIONAL REPRESSOR RSPR"/>
    <property type="match status" value="1"/>
</dbReference>
<dbReference type="CDD" id="cd07377">
    <property type="entry name" value="WHTH_GntR"/>
    <property type="match status" value="1"/>
</dbReference>
<keyword evidence="6" id="KW-1185">Reference proteome</keyword>
<sequence length="224" mass="26434">MLNVSNMQFDAYRSIMHKIMTLELLPGQKIVEKELIEELKMSRTPVREAILKLRNDGLMYSIPQSGTFVSKINMDSAENARYIRQTLEMRLFSSTISVVTAYDIEQLREIIKREKIFLANKEYDLFFKEDEAFHKYFYQMADKLLAWDSVQSISHQLNRFRWIRLKVSGLSWGTLDHDHETILDALEAGDDHEMKRIVGKHDGLMVQEQSDVIKNYPEYFEFSH</sequence>
<dbReference type="SUPFAM" id="SSF48008">
    <property type="entry name" value="GntR ligand-binding domain-like"/>
    <property type="match status" value="1"/>
</dbReference>
<dbReference type="RefSeq" id="WP_166011505.1">
    <property type="nucleotide sequence ID" value="NZ_CP049888.1"/>
</dbReference>
<dbReference type="AlphaFoldDB" id="A0A6G8B1S9"/>
<proteinExistence type="predicted"/>
<name>A0A6G8B1S9_9LACO</name>
<dbReference type="Gene3D" id="1.20.120.530">
    <property type="entry name" value="GntR ligand-binding domain-like"/>
    <property type="match status" value="1"/>
</dbReference>
<evidence type="ECO:0000256" key="2">
    <source>
        <dbReference type="ARBA" id="ARBA00023125"/>
    </source>
</evidence>
<dbReference type="GO" id="GO:0003700">
    <property type="term" value="F:DNA-binding transcription factor activity"/>
    <property type="evidence" value="ECO:0007669"/>
    <property type="project" value="InterPro"/>
</dbReference>
<dbReference type="SMART" id="SM00345">
    <property type="entry name" value="HTH_GNTR"/>
    <property type="match status" value="1"/>
</dbReference>
<dbReference type="PROSITE" id="PS50949">
    <property type="entry name" value="HTH_GNTR"/>
    <property type="match status" value="1"/>
</dbReference>
<reference evidence="5 6" key="1">
    <citation type="submission" date="2020-03" db="EMBL/GenBank/DDBJ databases">
        <title>Weissella sp. nov., isolated from Cybister lewisianus.</title>
        <authorList>
            <person name="Hyun D.-W."/>
            <person name="Bae J.-W."/>
        </authorList>
    </citation>
    <scope>NUCLEOTIDE SEQUENCE [LARGE SCALE GENOMIC DNA]</scope>
    <source>
        <strain evidence="5 6">HDW19</strain>
    </source>
</reference>
<dbReference type="InterPro" id="IPR000524">
    <property type="entry name" value="Tscrpt_reg_HTH_GntR"/>
</dbReference>
<evidence type="ECO:0000313" key="5">
    <source>
        <dbReference type="EMBL" id="QIL51175.1"/>
    </source>
</evidence>
<dbReference type="PANTHER" id="PTHR43537">
    <property type="entry name" value="TRANSCRIPTIONAL REGULATOR, GNTR FAMILY"/>
    <property type="match status" value="1"/>
</dbReference>
<dbReference type="InterPro" id="IPR036390">
    <property type="entry name" value="WH_DNA-bd_sf"/>
</dbReference>
<evidence type="ECO:0000313" key="6">
    <source>
        <dbReference type="Proteomes" id="UP000500741"/>
    </source>
</evidence>
<accession>A0A6G8B1S9</accession>
<dbReference type="Gene3D" id="1.10.10.10">
    <property type="entry name" value="Winged helix-like DNA-binding domain superfamily/Winged helix DNA-binding domain"/>
    <property type="match status" value="1"/>
</dbReference>